<organism evidence="1 2">
    <name type="scientific">Streptomyces anatolicus</name>
    <dbReference type="NCBI Taxonomy" id="2675858"/>
    <lineage>
        <taxon>Bacteria</taxon>
        <taxon>Bacillati</taxon>
        <taxon>Actinomycetota</taxon>
        <taxon>Actinomycetes</taxon>
        <taxon>Kitasatosporales</taxon>
        <taxon>Streptomycetaceae</taxon>
        <taxon>Streptomyces</taxon>
    </lineage>
</organism>
<accession>A0ABS6YHU1</accession>
<dbReference type="EMBL" id="WMBF01000027">
    <property type="protein sequence ID" value="MBW5420973.1"/>
    <property type="molecule type" value="Genomic_DNA"/>
</dbReference>
<protein>
    <submittedName>
        <fullName evidence="1">Uncharacterized protein</fullName>
    </submittedName>
</protein>
<evidence type="ECO:0000313" key="1">
    <source>
        <dbReference type="EMBL" id="MBW5420973.1"/>
    </source>
</evidence>
<dbReference type="RefSeq" id="WP_219687523.1">
    <property type="nucleotide sequence ID" value="NZ_WMBF01000027.1"/>
</dbReference>
<evidence type="ECO:0000313" key="2">
    <source>
        <dbReference type="Proteomes" id="UP001197114"/>
    </source>
</evidence>
<dbReference type="Proteomes" id="UP001197114">
    <property type="component" value="Unassembled WGS sequence"/>
</dbReference>
<gene>
    <name evidence="1" type="ORF">GKQ77_05220</name>
</gene>
<keyword evidence="2" id="KW-1185">Reference proteome</keyword>
<reference evidence="1 2" key="1">
    <citation type="submission" date="2019-11" db="EMBL/GenBank/DDBJ databases">
        <authorList>
            <person name="Ay H."/>
        </authorList>
    </citation>
    <scope>NUCLEOTIDE SEQUENCE [LARGE SCALE GENOMIC DNA]</scope>
    <source>
        <strain evidence="1 2">BG9H</strain>
    </source>
</reference>
<name>A0ABS6YHU1_9ACTN</name>
<comment type="caution">
    <text evidence="1">The sequence shown here is derived from an EMBL/GenBank/DDBJ whole genome shotgun (WGS) entry which is preliminary data.</text>
</comment>
<sequence>MNRDFDLRAARIFKRKNGQILWPYGLATPDRRRSGLSGEEYERAVAHAHLSQRVIVDWAEDHGLRSSESGCCPKWLLRNASRQCEPDACGKYGTGTLSDDHWLDHAVYWLKDGLPTVITSAPYSVDDDDRSRVEQWKEHGLIAAFGGPGWYGSGTTQIAMLNPKRLSAIYLAEDAERLLRHHKGSAK</sequence>
<proteinExistence type="predicted"/>